<dbReference type="GO" id="GO:0004386">
    <property type="term" value="F:helicase activity"/>
    <property type="evidence" value="ECO:0007669"/>
    <property type="project" value="UniProtKB-KW"/>
</dbReference>
<keyword evidence="4" id="KW-0547">Nucleotide-binding</keyword>
<evidence type="ECO:0000256" key="7">
    <source>
        <dbReference type="ARBA" id="ARBA00022806"/>
    </source>
</evidence>
<dbReference type="GO" id="GO:0008094">
    <property type="term" value="F:ATP-dependent activity, acting on DNA"/>
    <property type="evidence" value="ECO:0007669"/>
    <property type="project" value="TreeGrafter"/>
</dbReference>
<comment type="subcellular location">
    <subcellularLocation>
        <location evidence="1">Nucleus</location>
    </subcellularLocation>
</comment>
<dbReference type="Pfam" id="PF13639">
    <property type="entry name" value="zf-RING_2"/>
    <property type="match status" value="1"/>
</dbReference>
<dbReference type="InterPro" id="IPR014001">
    <property type="entry name" value="Helicase_ATP-bd"/>
</dbReference>
<feature type="domain" description="Helicase C-terminal" evidence="15">
    <location>
        <begin position="645"/>
        <end position="811"/>
    </location>
</feature>
<evidence type="ECO:0000313" key="17">
    <source>
        <dbReference type="Proteomes" id="UP001367508"/>
    </source>
</evidence>
<comment type="caution">
    <text evidence="16">The sequence shown here is derived from an EMBL/GenBank/DDBJ whole genome shotgun (WGS) entry which is preliminary data.</text>
</comment>
<dbReference type="Gene3D" id="3.40.50.10810">
    <property type="entry name" value="Tandem AAA-ATPase domain"/>
    <property type="match status" value="1"/>
</dbReference>
<protein>
    <recommendedName>
        <fullName evidence="18">SWI/SNF-related matrix-associated actin-dependent regulator of chromatin subfamily A member 3-like 1</fullName>
    </recommendedName>
</protein>
<dbReference type="GO" id="GO:0005524">
    <property type="term" value="F:ATP binding"/>
    <property type="evidence" value="ECO:0007669"/>
    <property type="project" value="UniProtKB-KW"/>
</dbReference>
<dbReference type="GO" id="GO:0006281">
    <property type="term" value="P:DNA repair"/>
    <property type="evidence" value="ECO:0007669"/>
    <property type="project" value="TreeGrafter"/>
</dbReference>
<keyword evidence="6" id="KW-0378">Hydrolase</keyword>
<dbReference type="PROSITE" id="PS50089">
    <property type="entry name" value="ZF_RING_2"/>
    <property type="match status" value="1"/>
</dbReference>
<dbReference type="SMART" id="SM00910">
    <property type="entry name" value="HIRAN"/>
    <property type="match status" value="1"/>
</dbReference>
<dbReference type="GO" id="GO:0003676">
    <property type="term" value="F:nucleic acid binding"/>
    <property type="evidence" value="ECO:0007669"/>
    <property type="project" value="InterPro"/>
</dbReference>
<evidence type="ECO:0000256" key="9">
    <source>
        <dbReference type="ARBA" id="ARBA00022840"/>
    </source>
</evidence>
<dbReference type="Pfam" id="PF08797">
    <property type="entry name" value="HIRAN"/>
    <property type="match status" value="1"/>
</dbReference>
<evidence type="ECO:0000256" key="2">
    <source>
        <dbReference type="ARBA" id="ARBA00008438"/>
    </source>
</evidence>
<dbReference type="InterPro" id="IPR038718">
    <property type="entry name" value="SNF2-like_sf"/>
</dbReference>
<keyword evidence="5 11" id="KW-0863">Zinc-finger</keyword>
<dbReference type="Pfam" id="PF00271">
    <property type="entry name" value="Helicase_C"/>
    <property type="match status" value="1"/>
</dbReference>
<accession>A0AAN9LLP7</accession>
<gene>
    <name evidence="16" type="ORF">VNO77_16970</name>
</gene>
<proteinExistence type="inferred from homology"/>
<dbReference type="InterPro" id="IPR050628">
    <property type="entry name" value="SNF2_RAD54_helicase_TF"/>
</dbReference>
<dbReference type="SUPFAM" id="SSF57850">
    <property type="entry name" value="RING/U-box"/>
    <property type="match status" value="1"/>
</dbReference>
<dbReference type="PANTHER" id="PTHR45626:SF17">
    <property type="entry name" value="HELICASE-LIKE TRANSCRIPTION FACTOR"/>
    <property type="match status" value="1"/>
</dbReference>
<dbReference type="PANTHER" id="PTHR45626">
    <property type="entry name" value="TRANSCRIPTION TERMINATION FACTOR 2-RELATED"/>
    <property type="match status" value="1"/>
</dbReference>
<dbReference type="CDD" id="cd18793">
    <property type="entry name" value="SF2_C_SNF"/>
    <property type="match status" value="1"/>
</dbReference>
<sequence length="816" mass="91775">MDSEEDQQSSPSSSWSDSDRYLLGFVIANIVGLKHHSATISGRQMVGLVREPLNPDDPNAIQVLNTRALPVGYIERSVAAVLSPLIDTNLITVEAIVPASRSQRTFRVSSQLHIFSQPYHFNAVKDSLHRGNLHLITESDPAFTFSDSVAVKETKTKKKCKSIDAIFKLVDENMSSDNSVVQVLEPPKTIIKSELFQHQKEALAWLVRRENSGELPPFWEENDGHFVNILTNFLTDVRPEPLRGGILADDMGLGKTLTLLSLIAFDKERRGKTRVVTSPKTSSRTLSDSDSDTKTNATLVVCPPSVMSTWITQLEEHTFEGALKTYMYYGERTRNTEELKMYDLVLTTYSTLASEHVFPELPAKRMEWRRVVLDEAHTIKNFGAQQTAAVVDLKAQYRWAVTGTPIQSGCIDLFSLMVFLRFEPFSVRNCWQTFVQRPLNQGRDCGLSRLQILMGAIALRRTKEEGLVGLPPKTVETLYVELSFEERQLYDLVKERTKTLLMGFVQNDSLVPHYSSVLSMILRLRQICTDLNLCPSDLKSLLPSYNIEDVSNNPELLQTLLGLLQDGEDLDCPICISPPTDIVITCCAHIFCRDCILKVLQTKNHRCPLCRCPLKDSDLFSTTPESTSKTDSSELCPSGAILSSKVSILIKLLTESRDQHPAKSVVFSQFRKMLLLLEKPLNAAGFKTLHLDGTMNAKHRARVIEQFQAQGRDGPMVLLASLRASSAGINLTAASRVYFMEPWWNHAVEEQAMDRVHRIGQKEAVKVIRLIAKNSIEEKILMLQEKKKQLAREPFGRGLKDAPGMPMQDLRFLLDD</sequence>
<dbReference type="GO" id="GO:0016818">
    <property type="term" value="F:hydrolase activity, acting on acid anhydrides, in phosphorus-containing anhydrides"/>
    <property type="evidence" value="ECO:0007669"/>
    <property type="project" value="InterPro"/>
</dbReference>
<dbReference type="InterPro" id="IPR001841">
    <property type="entry name" value="Znf_RING"/>
</dbReference>
<dbReference type="InterPro" id="IPR013083">
    <property type="entry name" value="Znf_RING/FYVE/PHD"/>
</dbReference>
<keyword evidence="9" id="KW-0067">ATP-binding</keyword>
<organism evidence="16 17">
    <name type="scientific">Canavalia gladiata</name>
    <name type="common">Sword bean</name>
    <name type="synonym">Dolichos gladiatus</name>
    <dbReference type="NCBI Taxonomy" id="3824"/>
    <lineage>
        <taxon>Eukaryota</taxon>
        <taxon>Viridiplantae</taxon>
        <taxon>Streptophyta</taxon>
        <taxon>Embryophyta</taxon>
        <taxon>Tracheophyta</taxon>
        <taxon>Spermatophyta</taxon>
        <taxon>Magnoliopsida</taxon>
        <taxon>eudicotyledons</taxon>
        <taxon>Gunneridae</taxon>
        <taxon>Pentapetalae</taxon>
        <taxon>rosids</taxon>
        <taxon>fabids</taxon>
        <taxon>Fabales</taxon>
        <taxon>Fabaceae</taxon>
        <taxon>Papilionoideae</taxon>
        <taxon>50 kb inversion clade</taxon>
        <taxon>NPAAA clade</taxon>
        <taxon>indigoferoid/millettioid clade</taxon>
        <taxon>Phaseoleae</taxon>
        <taxon>Canavalia</taxon>
    </lineage>
</organism>
<keyword evidence="17" id="KW-1185">Reference proteome</keyword>
<evidence type="ECO:0000256" key="4">
    <source>
        <dbReference type="ARBA" id="ARBA00022741"/>
    </source>
</evidence>
<evidence type="ECO:0000256" key="11">
    <source>
        <dbReference type="PROSITE-ProRule" id="PRU00175"/>
    </source>
</evidence>
<keyword evidence="8" id="KW-0862">Zinc</keyword>
<evidence type="ECO:0000256" key="10">
    <source>
        <dbReference type="ARBA" id="ARBA00023242"/>
    </source>
</evidence>
<dbReference type="Pfam" id="PF00176">
    <property type="entry name" value="SNF2-rel_dom"/>
    <property type="match status" value="1"/>
</dbReference>
<dbReference type="EMBL" id="JAYMYQ010000004">
    <property type="protein sequence ID" value="KAK7336429.1"/>
    <property type="molecule type" value="Genomic_DNA"/>
</dbReference>
<evidence type="ECO:0008006" key="18">
    <source>
        <dbReference type="Google" id="ProtNLM"/>
    </source>
</evidence>
<evidence type="ECO:0000259" key="15">
    <source>
        <dbReference type="PROSITE" id="PS51194"/>
    </source>
</evidence>
<evidence type="ECO:0000256" key="5">
    <source>
        <dbReference type="ARBA" id="ARBA00022771"/>
    </source>
</evidence>
<dbReference type="GO" id="GO:0008270">
    <property type="term" value="F:zinc ion binding"/>
    <property type="evidence" value="ECO:0007669"/>
    <property type="project" value="UniProtKB-KW"/>
</dbReference>
<reference evidence="16 17" key="1">
    <citation type="submission" date="2024-01" db="EMBL/GenBank/DDBJ databases">
        <title>The genomes of 5 underutilized Papilionoideae crops provide insights into root nodulation and disease resistanc.</title>
        <authorList>
            <person name="Jiang F."/>
        </authorList>
    </citation>
    <scope>NUCLEOTIDE SEQUENCE [LARGE SCALE GENOMIC DNA]</scope>
    <source>
        <strain evidence="16">LVBAO_FW01</strain>
        <tissue evidence="16">Leaves</tissue>
    </source>
</reference>
<dbReference type="AlphaFoldDB" id="A0AAN9LLP7"/>
<evidence type="ECO:0000256" key="3">
    <source>
        <dbReference type="ARBA" id="ARBA00022723"/>
    </source>
</evidence>
<dbReference type="SMART" id="SM00490">
    <property type="entry name" value="HELICc"/>
    <property type="match status" value="1"/>
</dbReference>
<dbReference type="SUPFAM" id="SSF52540">
    <property type="entry name" value="P-loop containing nucleoside triphosphate hydrolases"/>
    <property type="match status" value="2"/>
</dbReference>
<evidence type="ECO:0000256" key="6">
    <source>
        <dbReference type="ARBA" id="ARBA00022801"/>
    </source>
</evidence>
<keyword evidence="10" id="KW-0539">Nucleus</keyword>
<dbReference type="InterPro" id="IPR014905">
    <property type="entry name" value="HIRAN"/>
</dbReference>
<evidence type="ECO:0000256" key="12">
    <source>
        <dbReference type="SAM" id="MobiDB-lite"/>
    </source>
</evidence>
<feature type="domain" description="RING-type" evidence="13">
    <location>
        <begin position="572"/>
        <end position="611"/>
    </location>
</feature>
<feature type="domain" description="Helicase ATP-binding" evidence="14">
    <location>
        <begin position="236"/>
        <end position="423"/>
    </location>
</feature>
<evidence type="ECO:0000259" key="13">
    <source>
        <dbReference type="PROSITE" id="PS50089"/>
    </source>
</evidence>
<dbReference type="Proteomes" id="UP001367508">
    <property type="component" value="Unassembled WGS sequence"/>
</dbReference>
<dbReference type="Gene3D" id="3.30.70.2330">
    <property type="match status" value="1"/>
</dbReference>
<dbReference type="PROSITE" id="PS00518">
    <property type="entry name" value="ZF_RING_1"/>
    <property type="match status" value="1"/>
</dbReference>
<keyword evidence="3" id="KW-0479">Metal-binding</keyword>
<dbReference type="GO" id="GO:0005634">
    <property type="term" value="C:nucleus"/>
    <property type="evidence" value="ECO:0007669"/>
    <property type="project" value="UniProtKB-SubCell"/>
</dbReference>
<evidence type="ECO:0000313" key="16">
    <source>
        <dbReference type="EMBL" id="KAK7336429.1"/>
    </source>
</evidence>
<name>A0AAN9LLP7_CANGL</name>
<dbReference type="Gene3D" id="3.40.50.300">
    <property type="entry name" value="P-loop containing nucleotide triphosphate hydrolases"/>
    <property type="match status" value="1"/>
</dbReference>
<keyword evidence="7" id="KW-0347">Helicase</keyword>
<dbReference type="SMART" id="SM00487">
    <property type="entry name" value="DEXDc"/>
    <property type="match status" value="1"/>
</dbReference>
<dbReference type="SMART" id="SM00184">
    <property type="entry name" value="RING"/>
    <property type="match status" value="1"/>
</dbReference>
<evidence type="ECO:0000256" key="8">
    <source>
        <dbReference type="ARBA" id="ARBA00022833"/>
    </source>
</evidence>
<evidence type="ECO:0000259" key="14">
    <source>
        <dbReference type="PROSITE" id="PS51192"/>
    </source>
</evidence>
<dbReference type="InterPro" id="IPR000330">
    <property type="entry name" value="SNF2_N"/>
</dbReference>
<dbReference type="PROSITE" id="PS51192">
    <property type="entry name" value="HELICASE_ATP_BIND_1"/>
    <property type="match status" value="1"/>
</dbReference>
<dbReference type="InterPro" id="IPR049730">
    <property type="entry name" value="SNF2/RAD54-like_C"/>
</dbReference>
<dbReference type="InterPro" id="IPR001650">
    <property type="entry name" value="Helicase_C-like"/>
</dbReference>
<dbReference type="Gene3D" id="3.30.40.10">
    <property type="entry name" value="Zinc/RING finger domain, C3HC4 (zinc finger)"/>
    <property type="match status" value="1"/>
</dbReference>
<feature type="region of interest" description="Disordered" evidence="12">
    <location>
        <begin position="274"/>
        <end position="293"/>
    </location>
</feature>
<dbReference type="InterPro" id="IPR027417">
    <property type="entry name" value="P-loop_NTPase"/>
</dbReference>
<dbReference type="InterPro" id="IPR017907">
    <property type="entry name" value="Znf_RING_CS"/>
</dbReference>
<evidence type="ECO:0000256" key="1">
    <source>
        <dbReference type="ARBA" id="ARBA00004123"/>
    </source>
</evidence>
<dbReference type="PROSITE" id="PS51194">
    <property type="entry name" value="HELICASE_CTER"/>
    <property type="match status" value="1"/>
</dbReference>
<dbReference type="CDD" id="cd16509">
    <property type="entry name" value="RING-HC_HLTF"/>
    <property type="match status" value="1"/>
</dbReference>
<comment type="similarity">
    <text evidence="2">Belongs to the SNF2/RAD54 helicase family. RAD16 subfamily.</text>
</comment>